<organism evidence="1 2">
    <name type="scientific">Castellaniella daejeonensis</name>
    <dbReference type="NCBI Taxonomy" id="659013"/>
    <lineage>
        <taxon>Bacteria</taxon>
        <taxon>Pseudomonadati</taxon>
        <taxon>Pseudomonadota</taxon>
        <taxon>Betaproteobacteria</taxon>
        <taxon>Burkholderiales</taxon>
        <taxon>Alcaligenaceae</taxon>
        <taxon>Castellaniella</taxon>
    </lineage>
</organism>
<comment type="caution">
    <text evidence="1">The sequence shown here is derived from an EMBL/GenBank/DDBJ whole genome shotgun (WGS) entry which is preliminary data.</text>
</comment>
<sequence>MKDATEAEIEAWRASEAERIFTKGRARQISSPFSAPQFCQDWIDLANRTTRAARLKVMVRDTKVDKTGAVVLNKKTKKPVMAWRAWG</sequence>
<gene>
    <name evidence="1" type="ORF">GCM10009125_27940</name>
</gene>
<protein>
    <submittedName>
        <fullName evidence="1">Uncharacterized protein</fullName>
    </submittedName>
</protein>
<evidence type="ECO:0000313" key="1">
    <source>
        <dbReference type="EMBL" id="GAA0237461.1"/>
    </source>
</evidence>
<accession>A0ABN0U3Q2</accession>
<reference evidence="1 2" key="1">
    <citation type="journal article" date="2019" name="Int. J. Syst. Evol. Microbiol.">
        <title>The Global Catalogue of Microorganisms (GCM) 10K type strain sequencing project: providing services to taxonomists for standard genome sequencing and annotation.</title>
        <authorList>
            <consortium name="The Broad Institute Genomics Platform"/>
            <consortium name="The Broad Institute Genome Sequencing Center for Infectious Disease"/>
            <person name="Wu L."/>
            <person name="Ma J."/>
        </authorList>
    </citation>
    <scope>NUCLEOTIDE SEQUENCE [LARGE SCALE GENOMIC DNA]</scope>
    <source>
        <strain evidence="1 2">JCM 16240</strain>
    </source>
</reference>
<dbReference type="RefSeq" id="WP_343822091.1">
    <property type="nucleotide sequence ID" value="NZ_BAAAFN010000020.1"/>
</dbReference>
<name>A0ABN0U3Q2_9BURK</name>
<dbReference type="EMBL" id="BAAAFN010000020">
    <property type="protein sequence ID" value="GAA0237461.1"/>
    <property type="molecule type" value="Genomic_DNA"/>
</dbReference>
<proteinExistence type="predicted"/>
<evidence type="ECO:0000313" key="2">
    <source>
        <dbReference type="Proteomes" id="UP001501176"/>
    </source>
</evidence>
<keyword evidence="2" id="KW-1185">Reference proteome</keyword>
<dbReference type="Proteomes" id="UP001501176">
    <property type="component" value="Unassembled WGS sequence"/>
</dbReference>